<dbReference type="AlphaFoldDB" id="A0A8J7SQ93"/>
<dbReference type="RefSeq" id="WP_202657302.1">
    <property type="nucleotide sequence ID" value="NZ_JAESVP010000001.1"/>
</dbReference>
<name>A0A8J7SQ93_9RHOB</name>
<proteinExistence type="predicted"/>
<dbReference type="EMBL" id="JAESVP010000001">
    <property type="protein sequence ID" value="MBL4926601.1"/>
    <property type="molecule type" value="Genomic_DNA"/>
</dbReference>
<accession>A0A8J7SQ93</accession>
<organism evidence="1 2">
    <name type="scientific">Fuscibacter oryzae</name>
    <dbReference type="NCBI Taxonomy" id="2803939"/>
    <lineage>
        <taxon>Bacteria</taxon>
        <taxon>Pseudomonadati</taxon>
        <taxon>Pseudomonadota</taxon>
        <taxon>Alphaproteobacteria</taxon>
        <taxon>Rhodobacterales</taxon>
        <taxon>Paracoccaceae</taxon>
        <taxon>Fuscibacter</taxon>
    </lineage>
</organism>
<protein>
    <recommendedName>
        <fullName evidence="3">Lipoprotein</fullName>
    </recommendedName>
</protein>
<dbReference type="Proteomes" id="UP000619033">
    <property type="component" value="Unassembled WGS sequence"/>
</dbReference>
<sequence>MRSVQIIAAAFLLASCVDEYDRPPHTAEEKALATSCQAEGGQFSRTGLYAQMAYCKKPERPARDAGKSCSDGSQCEAGECLAKGGTCAPIVNHWYCEPVLEKGQEVAVACAD</sequence>
<reference evidence="1" key="1">
    <citation type="submission" date="2021-01" db="EMBL/GenBank/DDBJ databases">
        <title>Genome seq and assembly of Tabrizicola sp. KVB23.</title>
        <authorList>
            <person name="Chhetri G."/>
        </authorList>
    </citation>
    <scope>NUCLEOTIDE SEQUENCE</scope>
    <source>
        <strain evidence="1">KVB23</strain>
    </source>
</reference>
<gene>
    <name evidence="1" type="ORF">JI744_00655</name>
</gene>
<evidence type="ECO:0008006" key="3">
    <source>
        <dbReference type="Google" id="ProtNLM"/>
    </source>
</evidence>
<dbReference type="PROSITE" id="PS51257">
    <property type="entry name" value="PROKAR_LIPOPROTEIN"/>
    <property type="match status" value="1"/>
</dbReference>
<comment type="caution">
    <text evidence="1">The sequence shown here is derived from an EMBL/GenBank/DDBJ whole genome shotgun (WGS) entry which is preliminary data.</text>
</comment>
<evidence type="ECO:0000313" key="2">
    <source>
        <dbReference type="Proteomes" id="UP000619033"/>
    </source>
</evidence>
<evidence type="ECO:0000313" key="1">
    <source>
        <dbReference type="EMBL" id="MBL4926601.1"/>
    </source>
</evidence>
<keyword evidence="2" id="KW-1185">Reference proteome</keyword>